<reference evidence="2" key="1">
    <citation type="journal article" date="2019" name="Curr. Biol.">
        <title>Genome Sequence of Striga asiatica Provides Insight into the Evolution of Plant Parasitism.</title>
        <authorList>
            <person name="Yoshida S."/>
            <person name="Kim S."/>
            <person name="Wafula E.K."/>
            <person name="Tanskanen J."/>
            <person name="Kim Y.M."/>
            <person name="Honaas L."/>
            <person name="Yang Z."/>
            <person name="Spallek T."/>
            <person name="Conn C.E."/>
            <person name="Ichihashi Y."/>
            <person name="Cheong K."/>
            <person name="Cui S."/>
            <person name="Der J.P."/>
            <person name="Gundlach H."/>
            <person name="Jiao Y."/>
            <person name="Hori C."/>
            <person name="Ishida J.K."/>
            <person name="Kasahara H."/>
            <person name="Kiba T."/>
            <person name="Kim M.S."/>
            <person name="Koo N."/>
            <person name="Laohavisit A."/>
            <person name="Lee Y.H."/>
            <person name="Lumba S."/>
            <person name="McCourt P."/>
            <person name="Mortimer J.C."/>
            <person name="Mutuku J.M."/>
            <person name="Nomura T."/>
            <person name="Sasaki-Sekimoto Y."/>
            <person name="Seto Y."/>
            <person name="Wang Y."/>
            <person name="Wakatake T."/>
            <person name="Sakakibara H."/>
            <person name="Demura T."/>
            <person name="Yamaguchi S."/>
            <person name="Yoneyama K."/>
            <person name="Manabe R.I."/>
            <person name="Nelson D.C."/>
            <person name="Schulman A.H."/>
            <person name="Timko M.P."/>
            <person name="dePamphilis C.W."/>
            <person name="Choi D."/>
            <person name="Shirasu K."/>
        </authorList>
    </citation>
    <scope>NUCLEOTIDE SEQUENCE [LARGE SCALE GENOMIC DNA]</scope>
    <source>
        <strain evidence="2">cv. UVA1</strain>
    </source>
</reference>
<accession>A0A5A7REQ9</accession>
<dbReference type="AlphaFoldDB" id="A0A5A7REQ9"/>
<keyword evidence="2" id="KW-1185">Reference proteome</keyword>
<organism evidence="1 2">
    <name type="scientific">Striga asiatica</name>
    <name type="common">Asiatic witchweed</name>
    <name type="synonym">Buchnera asiatica</name>
    <dbReference type="NCBI Taxonomy" id="4170"/>
    <lineage>
        <taxon>Eukaryota</taxon>
        <taxon>Viridiplantae</taxon>
        <taxon>Streptophyta</taxon>
        <taxon>Embryophyta</taxon>
        <taxon>Tracheophyta</taxon>
        <taxon>Spermatophyta</taxon>
        <taxon>Magnoliopsida</taxon>
        <taxon>eudicotyledons</taxon>
        <taxon>Gunneridae</taxon>
        <taxon>Pentapetalae</taxon>
        <taxon>asterids</taxon>
        <taxon>lamiids</taxon>
        <taxon>Lamiales</taxon>
        <taxon>Orobanchaceae</taxon>
        <taxon>Buchnereae</taxon>
        <taxon>Striga</taxon>
    </lineage>
</organism>
<dbReference type="EMBL" id="BKCP01011638">
    <property type="protein sequence ID" value="GER55331.1"/>
    <property type="molecule type" value="Genomic_DNA"/>
</dbReference>
<evidence type="ECO:0000313" key="1">
    <source>
        <dbReference type="EMBL" id="GER55331.1"/>
    </source>
</evidence>
<name>A0A5A7REQ9_STRAF</name>
<sequence length="126" mass="13896">MADRFAQNTSKSTNQKEKTISKKANLIWNVDATCSGKALDLVKVEPIIRGSYRLEAHAHALSIFLSLGGHIQAVDPTATAANRALVGHVGHARLQIRDYRPTTDGCLHSGPVSRHYYHHGYREDHG</sequence>
<comment type="caution">
    <text evidence="1">The sequence shown here is derived from an EMBL/GenBank/DDBJ whole genome shotgun (WGS) entry which is preliminary data.</text>
</comment>
<gene>
    <name evidence="1" type="ORF">STAS_32986</name>
</gene>
<protein>
    <submittedName>
        <fullName evidence="1">Uncharacterized protein</fullName>
    </submittedName>
</protein>
<evidence type="ECO:0000313" key="2">
    <source>
        <dbReference type="Proteomes" id="UP000325081"/>
    </source>
</evidence>
<dbReference type="Proteomes" id="UP000325081">
    <property type="component" value="Unassembled WGS sequence"/>
</dbReference>
<proteinExistence type="predicted"/>